<dbReference type="InterPro" id="IPR050982">
    <property type="entry name" value="Auxin_biosynth/cation_transpt"/>
</dbReference>
<evidence type="ECO:0000256" key="4">
    <source>
        <dbReference type="ARBA" id="ARBA00022630"/>
    </source>
</evidence>
<evidence type="ECO:0000256" key="3">
    <source>
        <dbReference type="ARBA" id="ARBA00007588"/>
    </source>
</evidence>
<evidence type="ECO:0000313" key="8">
    <source>
        <dbReference type="EMBL" id="MEX8192171.1"/>
    </source>
</evidence>
<comment type="caution">
    <text evidence="8">The sequence shown here is derived from an EMBL/GenBank/DDBJ whole genome shotgun (WGS) entry which is preliminary data.</text>
</comment>
<dbReference type="RefSeq" id="WP_369337389.1">
    <property type="nucleotide sequence ID" value="NZ_JBFYGN010000004.1"/>
</dbReference>
<dbReference type="PRINTS" id="PR00411">
    <property type="entry name" value="PNDRDTASEI"/>
</dbReference>
<dbReference type="GO" id="GO:0004497">
    <property type="term" value="F:monooxygenase activity"/>
    <property type="evidence" value="ECO:0007669"/>
    <property type="project" value="UniProtKB-KW"/>
</dbReference>
<gene>
    <name evidence="8" type="ORF">AB6724_04865</name>
</gene>
<protein>
    <submittedName>
        <fullName evidence="8">SidA/IucD/PvdA family monooxygenase</fullName>
    </submittedName>
</protein>
<keyword evidence="5" id="KW-0274">FAD</keyword>
<sequence length="487" mass="52906">MSLNALVRGGPAGLAALEERLRDDFVTLGWPAKAWITPTQRQAATVHDVIVVGAGQAGLALHVALSQVGIRPVLLDKSPRGFEGPWATTARMETLRSPKELTGPAMGIPSLSFRAWFIAQFGLDAWSALDKIPRLQWMDYLRWYRRVTAADVRNGHEVMAIRPQADGVVELDVKAEGEVTTWQTRRLVLATGRDGLGGATIPAFMQGVDRKFWAHSSDEMDYATLAGKHLGVVGAGASAMDSAATALESGAASVDLLVRRSQLPLINKSKGSGVPGLTHGQYLLPDEWKWRIRHYINAQQVPPPHGSTLRVSRHDNAFFNLGCAVQGVEQVGDKLHVQTSAGVFVLDFLLISTGFAIDWSLRPEFADIAPHVKLWSQRFAPEAGDEDAELSASPDLGPLFEFQGGLPGLDHIHCFCYPAALSHGTVSGDIPAISDGARKLAQGLASLFYRDDIEQHFAKLQSYAEPELDGTEWTAADSAARMRQLQQ</sequence>
<keyword evidence="4" id="KW-0285">Flavoprotein</keyword>
<dbReference type="InterPro" id="IPR025700">
    <property type="entry name" value="Lys/Orn_oxygenase"/>
</dbReference>
<name>A0ABV3ZSU6_9BURK</name>
<dbReference type="InterPro" id="IPR036188">
    <property type="entry name" value="FAD/NAD-bd_sf"/>
</dbReference>
<evidence type="ECO:0000256" key="1">
    <source>
        <dbReference type="ARBA" id="ARBA00001974"/>
    </source>
</evidence>
<comment type="pathway">
    <text evidence="2">Siderophore biosynthesis.</text>
</comment>
<dbReference type="Proteomes" id="UP001561046">
    <property type="component" value="Unassembled WGS sequence"/>
</dbReference>
<dbReference type="PANTHER" id="PTHR43539">
    <property type="entry name" value="FLAVIN-BINDING MONOOXYGENASE-LIKE PROTEIN (AFU_ORTHOLOGUE AFUA_4G09220)"/>
    <property type="match status" value="1"/>
</dbReference>
<dbReference type="PANTHER" id="PTHR43539:SF91">
    <property type="entry name" value="FAD-DEPENDENT URATE HYDROXYLASE"/>
    <property type="match status" value="1"/>
</dbReference>
<comment type="similarity">
    <text evidence="3">Belongs to the lysine N(6)-hydroxylase/L-ornithine N(5)-oxygenase family.</text>
</comment>
<comment type="cofactor">
    <cofactor evidence="1">
        <name>FAD</name>
        <dbReference type="ChEBI" id="CHEBI:57692"/>
    </cofactor>
</comment>
<keyword evidence="7" id="KW-0560">Oxidoreductase</keyword>
<keyword evidence="6" id="KW-0521">NADP</keyword>
<proteinExistence type="inferred from homology"/>
<dbReference type="Pfam" id="PF13434">
    <property type="entry name" value="Lys_Orn_oxgnase"/>
    <property type="match status" value="1"/>
</dbReference>
<evidence type="ECO:0000256" key="7">
    <source>
        <dbReference type="ARBA" id="ARBA00023002"/>
    </source>
</evidence>
<keyword evidence="8" id="KW-0503">Monooxygenase</keyword>
<organism evidence="8 9">
    <name type="scientific">Comamonas guangdongensis</name>
    <dbReference type="NCBI Taxonomy" id="510515"/>
    <lineage>
        <taxon>Bacteria</taxon>
        <taxon>Pseudomonadati</taxon>
        <taxon>Pseudomonadota</taxon>
        <taxon>Betaproteobacteria</taxon>
        <taxon>Burkholderiales</taxon>
        <taxon>Comamonadaceae</taxon>
        <taxon>Comamonas</taxon>
    </lineage>
</organism>
<evidence type="ECO:0000256" key="5">
    <source>
        <dbReference type="ARBA" id="ARBA00022827"/>
    </source>
</evidence>
<dbReference type="SUPFAM" id="SSF51905">
    <property type="entry name" value="FAD/NAD(P)-binding domain"/>
    <property type="match status" value="2"/>
</dbReference>
<keyword evidence="9" id="KW-1185">Reference proteome</keyword>
<dbReference type="Gene3D" id="3.50.50.60">
    <property type="entry name" value="FAD/NAD(P)-binding domain"/>
    <property type="match status" value="1"/>
</dbReference>
<accession>A0ABV3ZSU6</accession>
<dbReference type="EMBL" id="JBFYGN010000004">
    <property type="protein sequence ID" value="MEX8192171.1"/>
    <property type="molecule type" value="Genomic_DNA"/>
</dbReference>
<evidence type="ECO:0000256" key="6">
    <source>
        <dbReference type="ARBA" id="ARBA00022857"/>
    </source>
</evidence>
<evidence type="ECO:0000256" key="2">
    <source>
        <dbReference type="ARBA" id="ARBA00004924"/>
    </source>
</evidence>
<evidence type="ECO:0000313" key="9">
    <source>
        <dbReference type="Proteomes" id="UP001561046"/>
    </source>
</evidence>
<reference evidence="8 9" key="1">
    <citation type="journal article" date="2013" name="Int. J. Syst. Evol. Microbiol.">
        <title>Comamonas guangdongensis sp. nov., isolated from subterranean forest sediment, and emended description of the genus Comamonas.</title>
        <authorList>
            <person name="Zhang J."/>
            <person name="Wang Y."/>
            <person name="Zhou S."/>
            <person name="Wu C."/>
            <person name="He J."/>
            <person name="Li F."/>
        </authorList>
    </citation>
    <scope>NUCLEOTIDE SEQUENCE [LARGE SCALE GENOMIC DNA]</scope>
    <source>
        <strain evidence="8 9">CCTCC AB2011133</strain>
    </source>
</reference>